<dbReference type="AlphaFoldDB" id="A0AAE9WAM3"/>
<evidence type="ECO:0000313" key="4">
    <source>
        <dbReference type="Proteomes" id="UP001212411"/>
    </source>
</evidence>
<feature type="compositionally biased region" description="Basic residues" evidence="2">
    <location>
        <begin position="357"/>
        <end position="371"/>
    </location>
</feature>
<feature type="compositionally biased region" description="Basic and acidic residues" evidence="2">
    <location>
        <begin position="227"/>
        <end position="237"/>
    </location>
</feature>
<dbReference type="Pfam" id="PF04180">
    <property type="entry name" value="LTV"/>
    <property type="match status" value="1"/>
</dbReference>
<dbReference type="PANTHER" id="PTHR21531:SF0">
    <property type="entry name" value="PROTEIN LTV1 HOMOLOG"/>
    <property type="match status" value="1"/>
</dbReference>
<feature type="region of interest" description="Disordered" evidence="2">
    <location>
        <begin position="192"/>
        <end position="296"/>
    </location>
</feature>
<sequence>MGRKKFVDKGKAQTFHLVHRSQRDPEYYNEEATERVLVPSEELKKTGRQLNRQDLDEEYGGAVRSNEGEAAAYGVFFDDTEYDYMQHLRGMGNENATWVPAPAAKGSGQKKKDEIVIKEEEPSVLPEEVLPSKEEIEASYQNQQSVPDTIAGFQPDMDPRLREVLELLEHSDMENEENTDTEANLDVEFDNLLTSGKVAEDEFYQQPPEEEEEQEYDEQAALAAGKSEWEIEFDKFKIEHKKQPQAASSDGTFSDEDEEEEGRDEVPELVSTQKAKPRRKAKTAQSSGSMSSSALFRNEGLSFLDDRFDKIEEEYVPMQHDSELLDPEQKDVNDLIHDNQFNNVLDDFLSSYGSNMGRKKAPSRMSKSKKKASMDQLDSVRRQLSRARI</sequence>
<dbReference type="GO" id="GO:0042274">
    <property type="term" value="P:ribosomal small subunit biogenesis"/>
    <property type="evidence" value="ECO:0007669"/>
    <property type="project" value="InterPro"/>
</dbReference>
<organism evidence="3 4">
    <name type="scientific">Schizosaccharomyces osmophilus</name>
    <dbReference type="NCBI Taxonomy" id="2545709"/>
    <lineage>
        <taxon>Eukaryota</taxon>
        <taxon>Fungi</taxon>
        <taxon>Dikarya</taxon>
        <taxon>Ascomycota</taxon>
        <taxon>Taphrinomycotina</taxon>
        <taxon>Schizosaccharomycetes</taxon>
        <taxon>Schizosaccharomycetales</taxon>
        <taxon>Schizosaccharomycetaceae</taxon>
        <taxon>Schizosaccharomyces</taxon>
    </lineage>
</organism>
<dbReference type="EMBL" id="CP115611">
    <property type="protein sequence ID" value="WBW71757.1"/>
    <property type="molecule type" value="Genomic_DNA"/>
</dbReference>
<dbReference type="RefSeq" id="XP_056036000.1">
    <property type="nucleotide sequence ID" value="XM_056178993.1"/>
</dbReference>
<comment type="similarity">
    <text evidence="1">Belongs to the LTV1 family.</text>
</comment>
<feature type="region of interest" description="Disordered" evidence="2">
    <location>
        <begin position="353"/>
        <end position="389"/>
    </location>
</feature>
<protein>
    <submittedName>
        <fullName evidence="3">Ribosome biogenesis protein Ltv1</fullName>
    </submittedName>
</protein>
<accession>A0AAE9WAM3</accession>
<dbReference type="KEGG" id="som:SOMG_00197"/>
<feature type="compositionally biased region" description="Acidic residues" evidence="2">
    <location>
        <begin position="208"/>
        <end position="218"/>
    </location>
</feature>
<evidence type="ECO:0000256" key="2">
    <source>
        <dbReference type="SAM" id="MobiDB-lite"/>
    </source>
</evidence>
<feature type="compositionally biased region" description="Acidic residues" evidence="2">
    <location>
        <begin position="253"/>
        <end position="263"/>
    </location>
</feature>
<proteinExistence type="inferred from homology"/>
<keyword evidence="4" id="KW-1185">Reference proteome</keyword>
<dbReference type="GO" id="GO:0005829">
    <property type="term" value="C:cytosol"/>
    <property type="evidence" value="ECO:0007669"/>
    <property type="project" value="TreeGrafter"/>
</dbReference>
<dbReference type="PANTHER" id="PTHR21531">
    <property type="entry name" value="LOW-TEMPERATURE VIABILITY PROTEIN LTV1-RELATED"/>
    <property type="match status" value="1"/>
</dbReference>
<dbReference type="InterPro" id="IPR007307">
    <property type="entry name" value="Ltv1"/>
</dbReference>
<dbReference type="GeneID" id="80873682"/>
<dbReference type="Proteomes" id="UP001212411">
    <property type="component" value="Chromosome 1"/>
</dbReference>
<dbReference type="GO" id="GO:0005634">
    <property type="term" value="C:nucleus"/>
    <property type="evidence" value="ECO:0007669"/>
    <property type="project" value="TreeGrafter"/>
</dbReference>
<name>A0AAE9WAM3_9SCHI</name>
<dbReference type="GO" id="GO:0000056">
    <property type="term" value="P:ribosomal small subunit export from nucleus"/>
    <property type="evidence" value="ECO:0007669"/>
    <property type="project" value="TreeGrafter"/>
</dbReference>
<gene>
    <name evidence="3" type="primary">ltv1</name>
    <name evidence="3" type="ORF">SOMG_00197</name>
</gene>
<dbReference type="GO" id="GO:0030688">
    <property type="term" value="C:preribosome, small subunit precursor"/>
    <property type="evidence" value="ECO:0007669"/>
    <property type="project" value="TreeGrafter"/>
</dbReference>
<evidence type="ECO:0000256" key="1">
    <source>
        <dbReference type="ARBA" id="ARBA00009078"/>
    </source>
</evidence>
<evidence type="ECO:0000313" key="3">
    <source>
        <dbReference type="EMBL" id="WBW71757.1"/>
    </source>
</evidence>
<reference evidence="3 4" key="1">
    <citation type="journal article" date="2023" name="G3 (Bethesda)">
        <title>A high-quality reference genome for the fission yeast Schizosaccharomyces osmophilus.</title>
        <authorList>
            <person name="Jia G.S."/>
            <person name="Zhang W.C."/>
            <person name="Liang Y."/>
            <person name="Liu X.H."/>
            <person name="Rhind N."/>
            <person name="Pidoux A."/>
            <person name="Brysch-Herzberg M."/>
            <person name="Du L.L."/>
        </authorList>
    </citation>
    <scope>NUCLEOTIDE SEQUENCE [LARGE SCALE GENOMIC DNA]</scope>
    <source>
        <strain evidence="3 4">CBS 15793</strain>
    </source>
</reference>